<evidence type="ECO:0000313" key="2">
    <source>
        <dbReference type="EMBL" id="KAK9182941.1"/>
    </source>
</evidence>
<dbReference type="EMBL" id="JBCGBO010000024">
    <property type="protein sequence ID" value="KAK9182941.1"/>
    <property type="molecule type" value="Genomic_DNA"/>
</dbReference>
<sequence>MPQQKDDKLSVEESSGTFFSSKSSIGGQRKVKITRRGFDTHTDTESGAEVICNDIEPCRGERNRELQRRDMVRHEGITGRGDRMREDVAIRGYR</sequence>
<dbReference type="AlphaFoldDB" id="A0AAP0LRF2"/>
<gene>
    <name evidence="2" type="ORF">WN944_026089</name>
</gene>
<name>A0AAP0LRF2_9ROSI</name>
<keyword evidence="3" id="KW-1185">Reference proteome</keyword>
<feature type="region of interest" description="Disordered" evidence="1">
    <location>
        <begin position="1"/>
        <end position="30"/>
    </location>
</feature>
<dbReference type="Proteomes" id="UP001428341">
    <property type="component" value="Unassembled WGS sequence"/>
</dbReference>
<proteinExistence type="predicted"/>
<organism evidence="2 3">
    <name type="scientific">Citrus x changshan-huyou</name>
    <dbReference type="NCBI Taxonomy" id="2935761"/>
    <lineage>
        <taxon>Eukaryota</taxon>
        <taxon>Viridiplantae</taxon>
        <taxon>Streptophyta</taxon>
        <taxon>Embryophyta</taxon>
        <taxon>Tracheophyta</taxon>
        <taxon>Spermatophyta</taxon>
        <taxon>Magnoliopsida</taxon>
        <taxon>eudicotyledons</taxon>
        <taxon>Gunneridae</taxon>
        <taxon>Pentapetalae</taxon>
        <taxon>rosids</taxon>
        <taxon>malvids</taxon>
        <taxon>Sapindales</taxon>
        <taxon>Rutaceae</taxon>
        <taxon>Aurantioideae</taxon>
        <taxon>Citrus</taxon>
    </lineage>
</organism>
<feature type="compositionally biased region" description="Low complexity" evidence="1">
    <location>
        <begin position="14"/>
        <end position="27"/>
    </location>
</feature>
<feature type="compositionally biased region" description="Basic and acidic residues" evidence="1">
    <location>
        <begin position="1"/>
        <end position="11"/>
    </location>
</feature>
<evidence type="ECO:0000313" key="3">
    <source>
        <dbReference type="Proteomes" id="UP001428341"/>
    </source>
</evidence>
<evidence type="ECO:0000256" key="1">
    <source>
        <dbReference type="SAM" id="MobiDB-lite"/>
    </source>
</evidence>
<comment type="caution">
    <text evidence="2">The sequence shown here is derived from an EMBL/GenBank/DDBJ whole genome shotgun (WGS) entry which is preliminary data.</text>
</comment>
<accession>A0AAP0LRF2</accession>
<protein>
    <submittedName>
        <fullName evidence="2">Uncharacterized protein</fullName>
    </submittedName>
</protein>
<reference evidence="2 3" key="1">
    <citation type="submission" date="2024-05" db="EMBL/GenBank/DDBJ databases">
        <title>Haplotype-resolved chromosome-level genome assembly of Huyou (Citrus changshanensis).</title>
        <authorList>
            <person name="Miao C."/>
            <person name="Chen W."/>
            <person name="Wu Y."/>
            <person name="Wang L."/>
            <person name="Zhao S."/>
            <person name="Grierson D."/>
            <person name="Xu C."/>
            <person name="Chen K."/>
        </authorList>
    </citation>
    <scope>NUCLEOTIDE SEQUENCE [LARGE SCALE GENOMIC DNA]</scope>
    <source>
        <strain evidence="2">01-14</strain>
        <tissue evidence="2">Leaf</tissue>
    </source>
</reference>